<dbReference type="InterPro" id="IPR003594">
    <property type="entry name" value="HATPase_dom"/>
</dbReference>
<keyword evidence="1" id="KW-0808">Transferase</keyword>
<reference evidence="3 4" key="1">
    <citation type="journal article" date="2019" name="Int. J. Syst. Evol. Microbiol.">
        <title>The Global Catalogue of Microorganisms (GCM) 10K type strain sequencing project: providing services to taxonomists for standard genome sequencing and annotation.</title>
        <authorList>
            <consortium name="The Broad Institute Genomics Platform"/>
            <consortium name="The Broad Institute Genome Sequencing Center for Infectious Disease"/>
            <person name="Wu L."/>
            <person name="Ma J."/>
        </authorList>
    </citation>
    <scope>NUCLEOTIDE SEQUENCE [LARGE SCALE GENOMIC DNA]</scope>
    <source>
        <strain evidence="3 4">JCM 12696</strain>
    </source>
</reference>
<dbReference type="SUPFAM" id="SSF55874">
    <property type="entry name" value="ATPase domain of HSP90 chaperone/DNA topoisomerase II/histidine kinase"/>
    <property type="match status" value="1"/>
</dbReference>
<proteinExistence type="predicted"/>
<dbReference type="InterPro" id="IPR036890">
    <property type="entry name" value="HATPase_C_sf"/>
</dbReference>
<evidence type="ECO:0000259" key="2">
    <source>
        <dbReference type="Pfam" id="PF13581"/>
    </source>
</evidence>
<feature type="domain" description="Histidine kinase/HSP90-like ATPase" evidence="2">
    <location>
        <begin position="47"/>
        <end position="144"/>
    </location>
</feature>
<dbReference type="Proteomes" id="UP001501371">
    <property type="component" value="Unassembled WGS sequence"/>
</dbReference>
<keyword evidence="3" id="KW-0547">Nucleotide-binding</keyword>
<dbReference type="RefSeq" id="WP_344276935.1">
    <property type="nucleotide sequence ID" value="NZ_BAAAKV010000028.1"/>
</dbReference>
<evidence type="ECO:0000313" key="4">
    <source>
        <dbReference type="Proteomes" id="UP001501371"/>
    </source>
</evidence>
<sequence length="164" mass="17634">MNDKMPRAEPGATADLPRSLAPCEPCAYARTTRVAATGSPAYSETLPRRAEAASAARLLVTHALAVWHLDALTDDATLIVTELVANAVNHARGESIRVAIAQLADHGALVSVFDASRVDPKLHRVGPDEERGRGLVMVAAVSERWGTDPLPWGKRVWARMRVPS</sequence>
<keyword evidence="3" id="KW-0067">ATP-binding</keyword>
<gene>
    <name evidence="3" type="ORF">GCM10009654_34290</name>
</gene>
<evidence type="ECO:0000313" key="3">
    <source>
        <dbReference type="EMBL" id="GAA1174106.1"/>
    </source>
</evidence>
<dbReference type="InterPro" id="IPR050267">
    <property type="entry name" value="Anti-sigma-factor_SerPK"/>
</dbReference>
<dbReference type="EMBL" id="BAAAKV010000028">
    <property type="protein sequence ID" value="GAA1174106.1"/>
    <property type="molecule type" value="Genomic_DNA"/>
</dbReference>
<dbReference type="CDD" id="cd16936">
    <property type="entry name" value="HATPase_RsbW-like"/>
    <property type="match status" value="1"/>
</dbReference>
<protein>
    <submittedName>
        <fullName evidence="3">ATP-binding protein</fullName>
    </submittedName>
</protein>
<name>A0ABN1UXQ1_9ACTN</name>
<dbReference type="Pfam" id="PF13581">
    <property type="entry name" value="HATPase_c_2"/>
    <property type="match status" value="1"/>
</dbReference>
<dbReference type="PANTHER" id="PTHR35526">
    <property type="entry name" value="ANTI-SIGMA-F FACTOR RSBW-RELATED"/>
    <property type="match status" value="1"/>
</dbReference>
<accession>A0ABN1UXQ1</accession>
<organism evidence="3 4">
    <name type="scientific">Streptomyces hebeiensis</name>
    <dbReference type="NCBI Taxonomy" id="229486"/>
    <lineage>
        <taxon>Bacteria</taxon>
        <taxon>Bacillati</taxon>
        <taxon>Actinomycetota</taxon>
        <taxon>Actinomycetes</taxon>
        <taxon>Kitasatosporales</taxon>
        <taxon>Streptomycetaceae</taxon>
        <taxon>Streptomyces</taxon>
    </lineage>
</organism>
<dbReference type="GO" id="GO:0005524">
    <property type="term" value="F:ATP binding"/>
    <property type="evidence" value="ECO:0007669"/>
    <property type="project" value="UniProtKB-KW"/>
</dbReference>
<keyword evidence="4" id="KW-1185">Reference proteome</keyword>
<keyword evidence="1" id="KW-0723">Serine/threonine-protein kinase</keyword>
<comment type="caution">
    <text evidence="3">The sequence shown here is derived from an EMBL/GenBank/DDBJ whole genome shotgun (WGS) entry which is preliminary data.</text>
</comment>
<dbReference type="PANTHER" id="PTHR35526:SF3">
    <property type="entry name" value="ANTI-SIGMA-F FACTOR RSBW"/>
    <property type="match status" value="1"/>
</dbReference>
<dbReference type="Gene3D" id="3.30.565.10">
    <property type="entry name" value="Histidine kinase-like ATPase, C-terminal domain"/>
    <property type="match status" value="1"/>
</dbReference>
<keyword evidence="1" id="KW-0418">Kinase</keyword>
<evidence type="ECO:0000256" key="1">
    <source>
        <dbReference type="ARBA" id="ARBA00022527"/>
    </source>
</evidence>